<keyword evidence="2" id="KW-0808">Transferase</keyword>
<dbReference type="InterPro" id="IPR052059">
    <property type="entry name" value="CR_Ser/Thr_kinase"/>
</dbReference>
<evidence type="ECO:0000256" key="7">
    <source>
        <dbReference type="ARBA" id="ARBA00022840"/>
    </source>
</evidence>
<keyword evidence="6" id="KW-0418">Kinase</keyword>
<dbReference type="PROSITE" id="PS00107">
    <property type="entry name" value="PROTEIN_KINASE_ATP"/>
    <property type="match status" value="1"/>
</dbReference>
<keyword evidence="10" id="KW-0472">Membrane</keyword>
<feature type="transmembrane region" description="Helical" evidence="10">
    <location>
        <begin position="75"/>
        <end position="94"/>
    </location>
</feature>
<accession>A0AAU9NGG2</accession>
<dbReference type="GO" id="GO:0005524">
    <property type="term" value="F:ATP binding"/>
    <property type="evidence" value="ECO:0007669"/>
    <property type="project" value="UniProtKB-UniRule"/>
</dbReference>
<reference evidence="13 14" key="1">
    <citation type="submission" date="2022-01" db="EMBL/GenBank/DDBJ databases">
        <authorList>
            <person name="Xiong W."/>
            <person name="Schranz E."/>
        </authorList>
    </citation>
    <scope>NUCLEOTIDE SEQUENCE [LARGE SCALE GENOMIC DNA]</scope>
</reference>
<keyword evidence="3" id="KW-0732">Signal</keyword>
<dbReference type="InterPro" id="IPR011009">
    <property type="entry name" value="Kinase-like_dom_sf"/>
</dbReference>
<dbReference type="InterPro" id="IPR002902">
    <property type="entry name" value="GNK2"/>
</dbReference>
<gene>
    <name evidence="13" type="ORF">LVIROSA_LOCUS23210</name>
</gene>
<dbReference type="EMBL" id="CAKMRJ010004445">
    <property type="protein sequence ID" value="CAH1436860.1"/>
    <property type="molecule type" value="Genomic_DNA"/>
</dbReference>
<proteinExistence type="predicted"/>
<protein>
    <recommendedName>
        <fullName evidence="15">Protein kinase domain-containing protein</fullName>
    </recommendedName>
</protein>
<keyword evidence="14" id="KW-1185">Reference proteome</keyword>
<keyword evidence="8" id="KW-0675">Receptor</keyword>
<evidence type="ECO:0000256" key="6">
    <source>
        <dbReference type="ARBA" id="ARBA00022777"/>
    </source>
</evidence>
<evidence type="ECO:0000256" key="2">
    <source>
        <dbReference type="ARBA" id="ARBA00022679"/>
    </source>
</evidence>
<dbReference type="SUPFAM" id="SSF56112">
    <property type="entry name" value="Protein kinase-like (PK-like)"/>
    <property type="match status" value="1"/>
</dbReference>
<feature type="binding site" evidence="9">
    <location>
        <position position="157"/>
    </location>
    <ligand>
        <name>ATP</name>
        <dbReference type="ChEBI" id="CHEBI:30616"/>
    </ligand>
</feature>
<keyword evidence="7 9" id="KW-0067">ATP-binding</keyword>
<dbReference type="InterPro" id="IPR000719">
    <property type="entry name" value="Prot_kinase_dom"/>
</dbReference>
<organism evidence="13 14">
    <name type="scientific">Lactuca virosa</name>
    <dbReference type="NCBI Taxonomy" id="75947"/>
    <lineage>
        <taxon>Eukaryota</taxon>
        <taxon>Viridiplantae</taxon>
        <taxon>Streptophyta</taxon>
        <taxon>Embryophyta</taxon>
        <taxon>Tracheophyta</taxon>
        <taxon>Spermatophyta</taxon>
        <taxon>Magnoliopsida</taxon>
        <taxon>eudicotyledons</taxon>
        <taxon>Gunneridae</taxon>
        <taxon>Pentapetalae</taxon>
        <taxon>asterids</taxon>
        <taxon>campanulids</taxon>
        <taxon>Asterales</taxon>
        <taxon>Asteraceae</taxon>
        <taxon>Cichorioideae</taxon>
        <taxon>Cichorieae</taxon>
        <taxon>Lactucinae</taxon>
        <taxon>Lactuca</taxon>
    </lineage>
</organism>
<feature type="domain" description="Protein kinase" evidence="11">
    <location>
        <begin position="128"/>
        <end position="348"/>
    </location>
</feature>
<keyword evidence="5 9" id="KW-0547">Nucleotide-binding</keyword>
<sequence length="394" mass="45114">MYAIAQCVEKTTRTFCQNCINAVYTDLFNCLPNTEGTSVYMSCFARYSETPCFNYNQTIDIRNLLKGKSNSVPKIAGTVCGVGLFILIILWLMFRVWKKSKKTKEGEPDLDVAIRYNYKHLQSATNNFSRENLLGRGGSGEVFKAVLDANNIVAIKKIEVGYPNKVKEEFENEVKLISNVHHRNLLRLLGWSSEGSNLLLVLEYMSNGSLDRFLWGAKKGTLNWKQRYDIIFGIARDFGLARFLPDDQSHLVSNQFVGTLGYTAPEYARHGILSDKVDTYSFGIVILEIISGRRCTNMNFDRPSMDYLLEHAWTTYENKQHIKLIDETLDVNDYHKEHIMQIIEIALLCTQSPTSERPNISEVILMLTDGQSMWNRQLTRPTVIDHDRRIHIGS</sequence>
<keyword evidence="4" id="KW-0677">Repeat</keyword>
<dbReference type="InterPro" id="IPR038408">
    <property type="entry name" value="GNK2_sf"/>
</dbReference>
<evidence type="ECO:0000256" key="9">
    <source>
        <dbReference type="PROSITE-ProRule" id="PRU10141"/>
    </source>
</evidence>
<evidence type="ECO:0000259" key="12">
    <source>
        <dbReference type="PROSITE" id="PS51473"/>
    </source>
</evidence>
<dbReference type="InterPro" id="IPR001245">
    <property type="entry name" value="Ser-Thr/Tyr_kinase_cat_dom"/>
</dbReference>
<evidence type="ECO:0000256" key="10">
    <source>
        <dbReference type="SAM" id="Phobius"/>
    </source>
</evidence>
<feature type="domain" description="Gnk2-homologous" evidence="12">
    <location>
        <begin position="1"/>
        <end position="52"/>
    </location>
</feature>
<evidence type="ECO:0000256" key="4">
    <source>
        <dbReference type="ARBA" id="ARBA00022737"/>
    </source>
</evidence>
<comment type="caution">
    <text evidence="13">The sequence shown here is derived from an EMBL/GenBank/DDBJ whole genome shotgun (WGS) entry which is preliminary data.</text>
</comment>
<dbReference type="Pfam" id="PF00069">
    <property type="entry name" value="Pkinase"/>
    <property type="match status" value="1"/>
</dbReference>
<evidence type="ECO:0000313" key="14">
    <source>
        <dbReference type="Proteomes" id="UP001157418"/>
    </source>
</evidence>
<evidence type="ECO:0000256" key="3">
    <source>
        <dbReference type="ARBA" id="ARBA00022729"/>
    </source>
</evidence>
<dbReference type="CDD" id="cd23509">
    <property type="entry name" value="Gnk2-like"/>
    <property type="match status" value="1"/>
</dbReference>
<evidence type="ECO:0008006" key="15">
    <source>
        <dbReference type="Google" id="ProtNLM"/>
    </source>
</evidence>
<dbReference type="GO" id="GO:0004674">
    <property type="term" value="F:protein serine/threonine kinase activity"/>
    <property type="evidence" value="ECO:0007669"/>
    <property type="project" value="UniProtKB-KW"/>
</dbReference>
<evidence type="ECO:0000256" key="5">
    <source>
        <dbReference type="ARBA" id="ARBA00022741"/>
    </source>
</evidence>
<name>A0AAU9NGG2_9ASTR</name>
<dbReference type="Pfam" id="PF01657">
    <property type="entry name" value="Stress-antifung"/>
    <property type="match status" value="1"/>
</dbReference>
<evidence type="ECO:0000313" key="13">
    <source>
        <dbReference type="EMBL" id="CAH1436860.1"/>
    </source>
</evidence>
<keyword evidence="10" id="KW-1133">Transmembrane helix</keyword>
<dbReference type="Gene3D" id="3.30.200.20">
    <property type="entry name" value="Phosphorylase Kinase, domain 1"/>
    <property type="match status" value="1"/>
</dbReference>
<dbReference type="Gene3D" id="1.10.510.10">
    <property type="entry name" value="Transferase(Phosphotransferase) domain 1"/>
    <property type="match status" value="1"/>
</dbReference>
<dbReference type="InterPro" id="IPR017441">
    <property type="entry name" value="Protein_kinase_ATP_BS"/>
</dbReference>
<dbReference type="PROSITE" id="PS51473">
    <property type="entry name" value="GNK2"/>
    <property type="match status" value="1"/>
</dbReference>
<evidence type="ECO:0000256" key="8">
    <source>
        <dbReference type="ARBA" id="ARBA00023170"/>
    </source>
</evidence>
<evidence type="ECO:0000256" key="1">
    <source>
        <dbReference type="ARBA" id="ARBA00022527"/>
    </source>
</evidence>
<dbReference type="PROSITE" id="PS50011">
    <property type="entry name" value="PROTEIN_KINASE_DOM"/>
    <property type="match status" value="1"/>
</dbReference>
<dbReference type="Pfam" id="PF07714">
    <property type="entry name" value="PK_Tyr_Ser-Thr"/>
    <property type="match status" value="1"/>
</dbReference>
<evidence type="ECO:0000259" key="11">
    <source>
        <dbReference type="PROSITE" id="PS50011"/>
    </source>
</evidence>
<dbReference type="AlphaFoldDB" id="A0AAU9NGG2"/>
<keyword evidence="10" id="KW-0812">Transmembrane</keyword>
<dbReference type="PANTHER" id="PTHR47973">
    <property type="entry name" value="CYSTEINE-RICH RECEPTOR-LIKE PROTEIN KINASE 3"/>
    <property type="match status" value="1"/>
</dbReference>
<dbReference type="Gene3D" id="3.30.430.20">
    <property type="entry name" value="Gnk2 domain, C-X8-C-X2-C motif"/>
    <property type="match status" value="1"/>
</dbReference>
<dbReference type="Proteomes" id="UP001157418">
    <property type="component" value="Unassembled WGS sequence"/>
</dbReference>
<keyword evidence="1" id="KW-0723">Serine/threonine-protein kinase</keyword>